<sequence>MATAEEFFSLQRDYWDQVAENDGFDLESVSVPSSMIGRITGLIPYDCVGQLYPYPILVNLYAKAGLHRYNMLQGTNFKLASLIKFNMLQNCVSSFYMTLLAHDPADSSLEKTFQVQVDEQKYGTLDMGVSIARPKGEVTSEKPFIPHSYGGAFADDDIFKGELPDWPSDGDLKDETRFYVVKESEWRATDWIFMYLELAVCANDRSITDMRQKTEVMSQLEIVKVAIETANGDVEPPIERLKAKSANVYITFKGLEEPRAPRRLFEVGVDLERKAIVRRVIDEHTGDLKLVGKLCGGQYHKRPWLARQKREETQSCEKRARLG</sequence>
<reference evidence="3" key="2">
    <citation type="submission" date="2025-08" db="UniProtKB">
        <authorList>
            <consortium name="RefSeq"/>
        </authorList>
    </citation>
    <scope>IDENTIFICATION</scope>
    <source>
        <tissue evidence="3">Leaf</tissue>
    </source>
</reference>
<organism evidence="2 3">
    <name type="scientific">Camelina sativa</name>
    <name type="common">False flax</name>
    <name type="synonym">Myagrum sativum</name>
    <dbReference type="NCBI Taxonomy" id="90675"/>
    <lineage>
        <taxon>Eukaryota</taxon>
        <taxon>Viridiplantae</taxon>
        <taxon>Streptophyta</taxon>
        <taxon>Embryophyta</taxon>
        <taxon>Tracheophyta</taxon>
        <taxon>Spermatophyta</taxon>
        <taxon>Magnoliopsida</taxon>
        <taxon>eudicotyledons</taxon>
        <taxon>Gunneridae</taxon>
        <taxon>Pentapetalae</taxon>
        <taxon>rosids</taxon>
        <taxon>malvids</taxon>
        <taxon>Brassicales</taxon>
        <taxon>Brassicaceae</taxon>
        <taxon>Camelineae</taxon>
        <taxon>Camelina</taxon>
    </lineage>
</organism>
<keyword evidence="2" id="KW-1185">Reference proteome</keyword>
<protein>
    <submittedName>
        <fullName evidence="3">UPF0725 protein At1g23970</fullName>
    </submittedName>
</protein>
<dbReference type="GeneID" id="104741654"/>
<evidence type="ECO:0000313" key="2">
    <source>
        <dbReference type="Proteomes" id="UP000694864"/>
    </source>
</evidence>
<dbReference type="PANTHER" id="PTHR31260">
    <property type="entry name" value="CYSTATIN/MONELLIN SUPERFAMILY PROTEIN"/>
    <property type="match status" value="1"/>
</dbReference>
<dbReference type="InterPro" id="IPR006462">
    <property type="entry name" value="MS5"/>
</dbReference>
<dbReference type="PANTHER" id="PTHR31260:SF77">
    <property type="entry name" value="(RAPE) HYPOTHETICAL PROTEIN"/>
    <property type="match status" value="1"/>
</dbReference>
<comment type="similarity">
    <text evidence="1">Belongs to the UPF0725 (EMB2204) family.</text>
</comment>
<dbReference type="NCBIfam" id="TIGR01572">
    <property type="entry name" value="A_thl_para_3677"/>
    <property type="match status" value="1"/>
</dbReference>
<dbReference type="Proteomes" id="UP000694864">
    <property type="component" value="Chromosome 14"/>
</dbReference>
<accession>A0ABM0VTF6</accession>
<gene>
    <name evidence="3" type="primary">LOC104741654</name>
</gene>
<dbReference type="Pfam" id="PF04776">
    <property type="entry name" value="protein_MS5"/>
    <property type="match status" value="1"/>
</dbReference>
<evidence type="ECO:0000313" key="3">
    <source>
        <dbReference type="RefSeq" id="XP_010460854.1"/>
    </source>
</evidence>
<name>A0ABM0VTF6_CAMSA</name>
<dbReference type="RefSeq" id="XP_010460854.1">
    <property type="nucleotide sequence ID" value="XM_010462552.2"/>
</dbReference>
<evidence type="ECO:0000256" key="1">
    <source>
        <dbReference type="ARBA" id="ARBA00043961"/>
    </source>
</evidence>
<proteinExistence type="inferred from homology"/>
<reference evidence="2" key="1">
    <citation type="journal article" date="2014" name="Nat. Commun.">
        <title>The emerging biofuel crop Camelina sativa retains a highly undifferentiated hexaploid genome structure.</title>
        <authorList>
            <person name="Kagale S."/>
            <person name="Koh C."/>
            <person name="Nixon J."/>
            <person name="Bollina V."/>
            <person name="Clarke W.E."/>
            <person name="Tuteja R."/>
            <person name="Spillane C."/>
            <person name="Robinson S.J."/>
            <person name="Links M.G."/>
            <person name="Clarke C."/>
            <person name="Higgins E.E."/>
            <person name="Huebert T."/>
            <person name="Sharpe A.G."/>
            <person name="Parkin I.A."/>
        </authorList>
    </citation>
    <scope>NUCLEOTIDE SEQUENCE [LARGE SCALE GENOMIC DNA]</scope>
    <source>
        <strain evidence="2">cv. DH55</strain>
    </source>
</reference>